<dbReference type="InParanoid" id="C1DY41"/>
<dbReference type="GeneID" id="8241295"/>
<dbReference type="PROSITE" id="PS00170">
    <property type="entry name" value="CSA_PPIASE_1"/>
    <property type="match status" value="1"/>
</dbReference>
<evidence type="ECO:0000313" key="7">
    <source>
        <dbReference type="EMBL" id="ACO60880.1"/>
    </source>
</evidence>
<accession>C1DY41</accession>
<evidence type="ECO:0000313" key="8">
    <source>
        <dbReference type="Proteomes" id="UP000002009"/>
    </source>
</evidence>
<dbReference type="PANTHER" id="PTHR11071:SF558">
    <property type="entry name" value="YCF3-RELATED"/>
    <property type="match status" value="1"/>
</dbReference>
<reference evidence="7 8" key="1">
    <citation type="journal article" date="2009" name="Science">
        <title>Green evolution and dynamic adaptations revealed by genomes of the marine picoeukaryotes Micromonas.</title>
        <authorList>
            <person name="Worden A.Z."/>
            <person name="Lee J.H."/>
            <person name="Mock T."/>
            <person name="Rouze P."/>
            <person name="Simmons M.P."/>
            <person name="Aerts A.L."/>
            <person name="Allen A.E."/>
            <person name="Cuvelier M.L."/>
            <person name="Derelle E."/>
            <person name="Everett M.V."/>
            <person name="Foulon E."/>
            <person name="Grimwood J."/>
            <person name="Gundlach H."/>
            <person name="Henrissat B."/>
            <person name="Napoli C."/>
            <person name="McDonald S.M."/>
            <person name="Parker M.S."/>
            <person name="Rombauts S."/>
            <person name="Salamov A."/>
            <person name="Von Dassow P."/>
            <person name="Badger J.H."/>
            <person name="Coutinho P.M."/>
            <person name="Demir E."/>
            <person name="Dubchak I."/>
            <person name="Gentemann C."/>
            <person name="Eikrem W."/>
            <person name="Gready J.E."/>
            <person name="John U."/>
            <person name="Lanier W."/>
            <person name="Lindquist E.A."/>
            <person name="Lucas S."/>
            <person name="Mayer K.F."/>
            <person name="Moreau H."/>
            <person name="Not F."/>
            <person name="Otillar R."/>
            <person name="Panaud O."/>
            <person name="Pangilinan J."/>
            <person name="Paulsen I."/>
            <person name="Piegu B."/>
            <person name="Poliakov A."/>
            <person name="Robbens S."/>
            <person name="Schmutz J."/>
            <person name="Toulza E."/>
            <person name="Wyss T."/>
            <person name="Zelensky A."/>
            <person name="Zhou K."/>
            <person name="Armbrust E.V."/>
            <person name="Bhattacharya D."/>
            <person name="Goodenough U.W."/>
            <person name="Van de Peer Y."/>
            <person name="Grigoriev I.V."/>
        </authorList>
    </citation>
    <scope>NUCLEOTIDE SEQUENCE [LARGE SCALE GENOMIC DNA]</scope>
    <source>
        <strain evidence="8">RCC299 / NOUM17</strain>
    </source>
</reference>
<comment type="catalytic activity">
    <reaction evidence="1 5">
        <text>[protein]-peptidylproline (omega=180) = [protein]-peptidylproline (omega=0)</text>
        <dbReference type="Rhea" id="RHEA:16237"/>
        <dbReference type="Rhea" id="RHEA-COMP:10747"/>
        <dbReference type="Rhea" id="RHEA-COMP:10748"/>
        <dbReference type="ChEBI" id="CHEBI:83833"/>
        <dbReference type="ChEBI" id="CHEBI:83834"/>
        <dbReference type="EC" id="5.2.1.8"/>
    </reaction>
</comment>
<dbReference type="GO" id="GO:0016018">
    <property type="term" value="F:cyclosporin A binding"/>
    <property type="evidence" value="ECO:0007669"/>
    <property type="project" value="TreeGrafter"/>
</dbReference>
<dbReference type="Gene3D" id="2.40.100.10">
    <property type="entry name" value="Cyclophilin-like"/>
    <property type="match status" value="1"/>
</dbReference>
<keyword evidence="3 5" id="KW-0697">Rotamase</keyword>
<dbReference type="InterPro" id="IPR002130">
    <property type="entry name" value="Cyclophilin-type_PPIase_dom"/>
</dbReference>
<sequence length="264" mass="27627">MGGAASKPEDILKVVDTPVNYQPPLEVNGANTMVYFDIQLGRYGDATKLGRIVMELKDDVTPKTAENFKQLCLAGEGAGYKGSRFHRVIPSFMCQGGDFTNDNGTGGRSIYGRTFPDENFTLPHTGPGILSMANAGPNTNGSQFFLCTVATPFLNGKHTVFGQVVEGYNVIKAIEACGSRSGDTSADVIIGDCGVVASVKGSAKGGRKMTTGTRGYHTAAAAAASARFSARARVGGIMRVAPRAARAVPRVGRAISVMSRALVA</sequence>
<gene>
    <name evidence="7" type="ORF">MICPUN_56070</name>
</gene>
<keyword evidence="8" id="KW-1185">Reference proteome</keyword>
<dbReference type="STRING" id="296587.C1DY41"/>
<dbReference type="InterPro" id="IPR020892">
    <property type="entry name" value="Cyclophilin-type_PPIase_CS"/>
</dbReference>
<dbReference type="Pfam" id="PF00160">
    <property type="entry name" value="Pro_isomerase"/>
    <property type="match status" value="1"/>
</dbReference>
<dbReference type="RefSeq" id="XP_002499622.1">
    <property type="nucleotide sequence ID" value="XM_002499576.1"/>
</dbReference>
<dbReference type="KEGG" id="mis:MICPUN_56070"/>
<proteinExistence type="inferred from homology"/>
<dbReference type="EMBL" id="CP001323">
    <property type="protein sequence ID" value="ACO60880.1"/>
    <property type="molecule type" value="Genomic_DNA"/>
</dbReference>
<evidence type="ECO:0000256" key="1">
    <source>
        <dbReference type="ARBA" id="ARBA00000971"/>
    </source>
</evidence>
<dbReference type="OMA" id="NGANTMV"/>
<dbReference type="SUPFAM" id="SSF50891">
    <property type="entry name" value="Cyclophilin-like"/>
    <property type="match status" value="1"/>
</dbReference>
<dbReference type="PROSITE" id="PS50072">
    <property type="entry name" value="CSA_PPIASE_2"/>
    <property type="match status" value="1"/>
</dbReference>
<dbReference type="InterPro" id="IPR029000">
    <property type="entry name" value="Cyclophilin-like_dom_sf"/>
</dbReference>
<evidence type="ECO:0000259" key="6">
    <source>
        <dbReference type="PROSITE" id="PS50072"/>
    </source>
</evidence>
<dbReference type="PANTHER" id="PTHR11071">
    <property type="entry name" value="PEPTIDYL-PROLYL CIS-TRANS ISOMERASE"/>
    <property type="match status" value="1"/>
</dbReference>
<protein>
    <recommendedName>
        <fullName evidence="5">Peptidyl-prolyl cis-trans isomerase</fullName>
        <shortName evidence="5">PPIase</shortName>
        <ecNumber evidence="5">5.2.1.8</ecNumber>
    </recommendedName>
</protein>
<dbReference type="PRINTS" id="PR00153">
    <property type="entry name" value="CSAPPISMRASE"/>
</dbReference>
<evidence type="ECO:0000256" key="2">
    <source>
        <dbReference type="ARBA" id="ARBA00007365"/>
    </source>
</evidence>
<evidence type="ECO:0000256" key="4">
    <source>
        <dbReference type="ARBA" id="ARBA00023235"/>
    </source>
</evidence>
<evidence type="ECO:0000256" key="5">
    <source>
        <dbReference type="RuleBase" id="RU363019"/>
    </source>
</evidence>
<dbReference type="OrthoDB" id="193499at2759"/>
<comment type="function">
    <text evidence="5">PPIases accelerate the folding of proteins. It catalyzes the cis-trans isomerization of proline imidic peptide bonds in oligopeptides.</text>
</comment>
<name>C1DY41_MICCC</name>
<feature type="domain" description="PPIase cyclophilin-type" evidence="6">
    <location>
        <begin position="47"/>
        <end position="195"/>
    </location>
</feature>
<dbReference type="EC" id="5.2.1.8" evidence="5"/>
<comment type="similarity">
    <text evidence="2 5">Belongs to the cyclophilin-type PPIase family.</text>
</comment>
<dbReference type="GO" id="GO:0005737">
    <property type="term" value="C:cytoplasm"/>
    <property type="evidence" value="ECO:0007669"/>
    <property type="project" value="TreeGrafter"/>
</dbReference>
<dbReference type="AlphaFoldDB" id="C1DY41"/>
<evidence type="ECO:0000256" key="3">
    <source>
        <dbReference type="ARBA" id="ARBA00023110"/>
    </source>
</evidence>
<keyword evidence="4 5" id="KW-0413">Isomerase</keyword>
<dbReference type="eggNOG" id="KOG0865">
    <property type="taxonomic scope" value="Eukaryota"/>
</dbReference>
<dbReference type="GO" id="GO:0003755">
    <property type="term" value="F:peptidyl-prolyl cis-trans isomerase activity"/>
    <property type="evidence" value="ECO:0007669"/>
    <property type="project" value="UniProtKB-UniRule"/>
</dbReference>
<organism evidence="7 8">
    <name type="scientific">Micromonas commoda (strain RCC299 / NOUM17 / CCMP2709)</name>
    <name type="common">Picoplanktonic green alga</name>
    <dbReference type="NCBI Taxonomy" id="296587"/>
    <lineage>
        <taxon>Eukaryota</taxon>
        <taxon>Viridiplantae</taxon>
        <taxon>Chlorophyta</taxon>
        <taxon>Mamiellophyceae</taxon>
        <taxon>Mamiellales</taxon>
        <taxon>Mamiellaceae</taxon>
        <taxon>Micromonas</taxon>
    </lineage>
</organism>
<dbReference type="Proteomes" id="UP000002009">
    <property type="component" value="Chromosome 2"/>
</dbReference>
<dbReference type="GO" id="GO:0006457">
    <property type="term" value="P:protein folding"/>
    <property type="evidence" value="ECO:0007669"/>
    <property type="project" value="InterPro"/>
</dbReference>
<dbReference type="FunFam" id="2.40.100.10:FF:000013">
    <property type="entry name" value="Peptidyl-prolyl cis-trans isomerase"/>
    <property type="match status" value="1"/>
</dbReference>